<dbReference type="PANTHER" id="PTHR42686:SF1">
    <property type="entry name" value="GH17980P-RELATED"/>
    <property type="match status" value="1"/>
</dbReference>
<dbReference type="InterPro" id="IPR036812">
    <property type="entry name" value="NAD(P)_OxRdtase_dom_sf"/>
</dbReference>
<dbReference type="InterPro" id="IPR020471">
    <property type="entry name" value="AKR"/>
</dbReference>
<dbReference type="GO" id="GO:0005829">
    <property type="term" value="C:cytosol"/>
    <property type="evidence" value="ECO:0007669"/>
    <property type="project" value="TreeGrafter"/>
</dbReference>
<dbReference type="OrthoDB" id="9773828at2"/>
<dbReference type="AlphaFoldDB" id="A0A1M5CUD7"/>
<accession>A0A1M5CUD7</accession>
<dbReference type="Gene3D" id="3.20.20.100">
    <property type="entry name" value="NADP-dependent oxidoreductase domain"/>
    <property type="match status" value="1"/>
</dbReference>
<name>A0A1M5CUD7_SALEC</name>
<sequence length="328" mass="36869">MKHLKHNYGLGGVAIGNGFKEISDEQAQKTLEAAWNAGVRYYDTSPWYGLGLSERRFGHFLHNKNREEYQLSTKIGRILTATKNLPKTMWHNPSPFDYRYDYSAEATRRSVEDSLQRLGVESLDFVFIHDLSPDHDNDYKNGTTWEDHFKVAQNGAMPELEKMKEEGLIEAWGLGVNTRPPILKSLEVSKPDVFLAAIQYSLLDHKDALNNLFPAIEENNAELIIAAPFNSGLLTGSERYNYADDVPDEIKTRLKKIKEIAAKHKVNLTAASLQFSLAPTCVGNVLAGASEPRQVEENKNALEVKIPAKFWTDLKDKDLIEANAPIPG</sequence>
<evidence type="ECO:0000313" key="3">
    <source>
        <dbReference type="Proteomes" id="UP000183945"/>
    </source>
</evidence>
<dbReference type="EMBL" id="FQVT01000001">
    <property type="protein sequence ID" value="SHF58324.1"/>
    <property type="molecule type" value="Genomic_DNA"/>
</dbReference>
<dbReference type="Proteomes" id="UP000183945">
    <property type="component" value="Unassembled WGS sequence"/>
</dbReference>
<evidence type="ECO:0000313" key="2">
    <source>
        <dbReference type="EMBL" id="SHF58324.1"/>
    </source>
</evidence>
<organism evidence="2 3">
    <name type="scientific">Salegentibacter echinorum</name>
    <dbReference type="NCBI Taxonomy" id="1073325"/>
    <lineage>
        <taxon>Bacteria</taxon>
        <taxon>Pseudomonadati</taxon>
        <taxon>Bacteroidota</taxon>
        <taxon>Flavobacteriia</taxon>
        <taxon>Flavobacteriales</taxon>
        <taxon>Flavobacteriaceae</taxon>
        <taxon>Salegentibacter</taxon>
    </lineage>
</organism>
<evidence type="ECO:0000259" key="1">
    <source>
        <dbReference type="Pfam" id="PF00248"/>
    </source>
</evidence>
<dbReference type="SUPFAM" id="SSF51430">
    <property type="entry name" value="NAD(P)-linked oxidoreductase"/>
    <property type="match status" value="1"/>
</dbReference>
<reference evidence="3" key="1">
    <citation type="submission" date="2016-11" db="EMBL/GenBank/DDBJ databases">
        <authorList>
            <person name="Varghese N."/>
            <person name="Submissions S."/>
        </authorList>
    </citation>
    <scope>NUCLEOTIDE SEQUENCE [LARGE SCALE GENOMIC DNA]</scope>
    <source>
        <strain evidence="3">DSM 24579</strain>
    </source>
</reference>
<dbReference type="GO" id="GO:0016491">
    <property type="term" value="F:oxidoreductase activity"/>
    <property type="evidence" value="ECO:0007669"/>
    <property type="project" value="InterPro"/>
</dbReference>
<proteinExistence type="predicted"/>
<keyword evidence="3" id="KW-1185">Reference proteome</keyword>
<dbReference type="Pfam" id="PF00248">
    <property type="entry name" value="Aldo_ket_red"/>
    <property type="match status" value="1"/>
</dbReference>
<dbReference type="RefSeq" id="WP_072876630.1">
    <property type="nucleotide sequence ID" value="NZ_FQVT01000001.1"/>
</dbReference>
<dbReference type="PANTHER" id="PTHR42686">
    <property type="entry name" value="GH17980P-RELATED"/>
    <property type="match status" value="1"/>
</dbReference>
<protein>
    <submittedName>
        <fullName evidence="2">D-threo-aldose 1-dehydrogenase</fullName>
    </submittedName>
</protein>
<feature type="domain" description="NADP-dependent oxidoreductase" evidence="1">
    <location>
        <begin position="9"/>
        <end position="317"/>
    </location>
</feature>
<dbReference type="CDD" id="cd19152">
    <property type="entry name" value="AKR_AKR15A"/>
    <property type="match status" value="1"/>
</dbReference>
<gene>
    <name evidence="2" type="ORF">SAMN05444483_101673</name>
</gene>
<dbReference type="InterPro" id="IPR023210">
    <property type="entry name" value="NADP_OxRdtase_dom"/>
</dbReference>
<dbReference type="STRING" id="1073325.SAMN05444483_101673"/>